<dbReference type="Pfam" id="PF01130">
    <property type="entry name" value="CD36"/>
    <property type="match status" value="1"/>
</dbReference>
<proteinExistence type="inferred from homology"/>
<protein>
    <submittedName>
        <fullName evidence="9">Col_cuticle_N domain-containing protein</fullName>
    </submittedName>
</protein>
<reference evidence="7 8" key="2">
    <citation type="submission" date="2018-11" db="EMBL/GenBank/DDBJ databases">
        <authorList>
            <consortium name="Pathogen Informatics"/>
        </authorList>
    </citation>
    <scope>NUCLEOTIDE SEQUENCE [LARGE SCALE GENOMIC DNA]</scope>
</reference>
<evidence type="ECO:0000313" key="7">
    <source>
        <dbReference type="EMBL" id="VDN41358.1"/>
    </source>
</evidence>
<evidence type="ECO:0000256" key="2">
    <source>
        <dbReference type="ARBA" id="ARBA00010532"/>
    </source>
</evidence>
<name>A0A183EQW4_9BILA</name>
<gene>
    <name evidence="7" type="ORF">GPUH_LOCUS23354</name>
</gene>
<sequence>MNVRLLAIVALAVGAVCVIVGILAITVVPLAVNKQFCIQGVIAIFNVNFAGSLQDIHLGFDKNGTYNEMTRRWVEPEYAMELRVWVVSVANPEDVVQRGSYPVLVEKGPYIY</sequence>
<reference evidence="9" key="1">
    <citation type="submission" date="2016-06" db="UniProtKB">
        <authorList>
            <consortium name="WormBaseParasite"/>
        </authorList>
    </citation>
    <scope>IDENTIFICATION</scope>
</reference>
<keyword evidence="5" id="KW-0472">Membrane</keyword>
<evidence type="ECO:0000313" key="9">
    <source>
        <dbReference type="WBParaSite" id="GPUH_0002338501-mRNA-1"/>
    </source>
</evidence>
<dbReference type="AlphaFoldDB" id="A0A183EQW4"/>
<keyword evidence="8" id="KW-1185">Reference proteome</keyword>
<keyword evidence="6" id="KW-0325">Glycoprotein</keyword>
<evidence type="ECO:0000313" key="8">
    <source>
        <dbReference type="Proteomes" id="UP000271098"/>
    </source>
</evidence>
<dbReference type="GO" id="GO:0016020">
    <property type="term" value="C:membrane"/>
    <property type="evidence" value="ECO:0007669"/>
    <property type="project" value="UniProtKB-SubCell"/>
</dbReference>
<dbReference type="InterPro" id="IPR002159">
    <property type="entry name" value="CD36_fam"/>
</dbReference>
<dbReference type="WBParaSite" id="GPUH_0002338501-mRNA-1">
    <property type="protein sequence ID" value="GPUH_0002338501-mRNA-1"/>
    <property type="gene ID" value="GPUH_0002338501"/>
</dbReference>
<organism evidence="9">
    <name type="scientific">Gongylonema pulchrum</name>
    <dbReference type="NCBI Taxonomy" id="637853"/>
    <lineage>
        <taxon>Eukaryota</taxon>
        <taxon>Metazoa</taxon>
        <taxon>Ecdysozoa</taxon>
        <taxon>Nematoda</taxon>
        <taxon>Chromadorea</taxon>
        <taxon>Rhabditida</taxon>
        <taxon>Spirurina</taxon>
        <taxon>Spiruromorpha</taxon>
        <taxon>Spiruroidea</taxon>
        <taxon>Gongylonematidae</taxon>
        <taxon>Gongylonema</taxon>
    </lineage>
</organism>
<comment type="subcellular location">
    <subcellularLocation>
        <location evidence="1">Membrane</location>
    </subcellularLocation>
</comment>
<accession>A0A183EQW4</accession>
<dbReference type="EMBL" id="UYRT01097579">
    <property type="protein sequence ID" value="VDN41358.1"/>
    <property type="molecule type" value="Genomic_DNA"/>
</dbReference>
<evidence type="ECO:0000256" key="6">
    <source>
        <dbReference type="ARBA" id="ARBA00023180"/>
    </source>
</evidence>
<evidence type="ECO:0000256" key="4">
    <source>
        <dbReference type="ARBA" id="ARBA00022989"/>
    </source>
</evidence>
<dbReference type="Proteomes" id="UP000271098">
    <property type="component" value="Unassembled WGS sequence"/>
</dbReference>
<evidence type="ECO:0000256" key="3">
    <source>
        <dbReference type="ARBA" id="ARBA00022692"/>
    </source>
</evidence>
<evidence type="ECO:0000256" key="1">
    <source>
        <dbReference type="ARBA" id="ARBA00004370"/>
    </source>
</evidence>
<keyword evidence="4" id="KW-1133">Transmembrane helix</keyword>
<comment type="similarity">
    <text evidence="2">Belongs to the CD36 family.</text>
</comment>
<keyword evidence="3" id="KW-0812">Transmembrane</keyword>
<evidence type="ECO:0000256" key="5">
    <source>
        <dbReference type="ARBA" id="ARBA00023136"/>
    </source>
</evidence>
<dbReference type="OrthoDB" id="18585at2759"/>